<protein>
    <recommendedName>
        <fullName evidence="5">Phage tail protein</fullName>
    </recommendedName>
</protein>
<sequence length="486" mass="56106">MKSELNFKVKYNNISTDMHDIGLWVESFHIFSPNAERTKLTVPGMAGSHQSNYRMGERKVHIALQIESDTMIEYDEIKHKIYELFYTEKEFSIIRDLTPDKEIFVIQEGDYDIENITQSDGEFSLTLTMLDPYLYGPELTPPFPSDVAIVTNNGTADADPIIELEVMAPITFAMVQNQNDEYMMIGRPAPVEQEPVEEYTKLINDNMSTLVGWGDAVTVTDGYLGGEIESDGIRFFPRSFGTAVAPLRWQGPGLVKSLPEEVQDFEMNVTVRNENVGWETGMVEAYLLDSLDRQIVRIHLSDSWKESANINGRVQLGHDEYQRFPFMTSAPDNHRDWNNFYGIMKLQRRGNRWWFYFARISDDKRVQISHKHYIPPIEGIFQEKVAKVQIVFRKWPNTETTRMGVYHLNFWKINDLSPDEVPIIADVGDIITFDHVNEELLINGEDKKSLKDFGGSYFGLKPGENQLIVHPSNAFNTNIRFRERFK</sequence>
<accession>A0A917LX47</accession>
<dbReference type="InterPro" id="IPR008841">
    <property type="entry name" value="Siphovirus-type_tail_N"/>
</dbReference>
<evidence type="ECO:0000313" key="4">
    <source>
        <dbReference type="Proteomes" id="UP000622860"/>
    </source>
</evidence>
<dbReference type="Proteomes" id="UP000622860">
    <property type="component" value="Unassembled WGS sequence"/>
</dbReference>
<feature type="domain" description="Siphovirus-type tail component RIFT-related" evidence="1">
    <location>
        <begin position="33"/>
        <end position="128"/>
    </location>
</feature>
<keyword evidence="4" id="KW-1185">Reference proteome</keyword>
<dbReference type="Pfam" id="PF22768">
    <property type="entry name" value="SPP1_Dit"/>
    <property type="match status" value="1"/>
</dbReference>
<evidence type="ECO:0008006" key="5">
    <source>
        <dbReference type="Google" id="ProtNLM"/>
    </source>
</evidence>
<feature type="domain" description="Siphovirus-type tail component C-terminal" evidence="2">
    <location>
        <begin position="426"/>
        <end position="485"/>
    </location>
</feature>
<evidence type="ECO:0000259" key="2">
    <source>
        <dbReference type="Pfam" id="PF22768"/>
    </source>
</evidence>
<dbReference type="Gene3D" id="2.40.30.200">
    <property type="match status" value="1"/>
</dbReference>
<comment type="caution">
    <text evidence="3">The sequence shown here is derived from an EMBL/GenBank/DDBJ whole genome shotgun (WGS) entry which is preliminary data.</text>
</comment>
<dbReference type="RefSeq" id="WP_188453802.1">
    <property type="nucleotide sequence ID" value="NZ_BMFR01000001.1"/>
</dbReference>
<reference evidence="3" key="1">
    <citation type="journal article" date="2014" name="Int. J. Syst. Evol. Microbiol.">
        <title>Complete genome sequence of Corynebacterium casei LMG S-19264T (=DSM 44701T), isolated from a smear-ripened cheese.</title>
        <authorList>
            <consortium name="US DOE Joint Genome Institute (JGI-PGF)"/>
            <person name="Walter F."/>
            <person name="Albersmeier A."/>
            <person name="Kalinowski J."/>
            <person name="Ruckert C."/>
        </authorList>
    </citation>
    <scope>NUCLEOTIDE SEQUENCE</scope>
    <source>
        <strain evidence="3">CGMCC 1.12754</strain>
    </source>
</reference>
<dbReference type="InterPro" id="IPR054738">
    <property type="entry name" value="Siphovirus-type_tail_C"/>
</dbReference>
<evidence type="ECO:0000259" key="1">
    <source>
        <dbReference type="Pfam" id="PF05709"/>
    </source>
</evidence>
<evidence type="ECO:0000313" key="3">
    <source>
        <dbReference type="EMBL" id="GGG64801.1"/>
    </source>
</evidence>
<gene>
    <name evidence="3" type="ORF">GCM10011398_05530</name>
</gene>
<dbReference type="EMBL" id="BMFR01000001">
    <property type="protein sequence ID" value="GGG64801.1"/>
    <property type="molecule type" value="Genomic_DNA"/>
</dbReference>
<reference evidence="3" key="2">
    <citation type="submission" date="2020-09" db="EMBL/GenBank/DDBJ databases">
        <authorList>
            <person name="Sun Q."/>
            <person name="Zhou Y."/>
        </authorList>
    </citation>
    <scope>NUCLEOTIDE SEQUENCE</scope>
    <source>
        <strain evidence="3">CGMCC 1.12754</strain>
    </source>
</reference>
<name>A0A917LX47_9BACI</name>
<organism evidence="3 4">
    <name type="scientific">Virgibacillus oceani</name>
    <dbReference type="NCBI Taxonomy" id="1479511"/>
    <lineage>
        <taxon>Bacteria</taxon>
        <taxon>Bacillati</taxon>
        <taxon>Bacillota</taxon>
        <taxon>Bacilli</taxon>
        <taxon>Bacillales</taxon>
        <taxon>Bacillaceae</taxon>
        <taxon>Virgibacillus</taxon>
    </lineage>
</organism>
<dbReference type="Gene3D" id="2.60.120.860">
    <property type="match status" value="1"/>
</dbReference>
<proteinExistence type="predicted"/>
<dbReference type="Pfam" id="PF05709">
    <property type="entry name" value="Sipho_tail"/>
    <property type="match status" value="1"/>
</dbReference>
<dbReference type="AlphaFoldDB" id="A0A917LX47"/>